<gene>
    <name evidence="2" type="ORF">TPAR_00788</name>
</gene>
<protein>
    <submittedName>
        <fullName evidence="2">Uncharacterized protein</fullName>
    </submittedName>
</protein>
<sequence>MRTAAAAALLGLAALASAADNNTTAILTGANAKDVSSKTWAEVLDSPTNSSSAKFTGFDVTKGYPGAEQPGWQLEIGVKSDMPGNLTATVMSIAPPEGKKLDKVDDSWHLCVYAFNVNAASAASWGSGKNDSCSGLVAVECLKNLQKDALSNYATGSCPDYSTKPACLRDLVEQTSMSLSLSAKDIPSAFGGNSTFFRRADGTTAKAFTTAAGQPMAVLTVWGPSGNAEKAPTVEAACVMPNASPAATGASTRAAAFLGWSAVTLAVGLQLVL</sequence>
<dbReference type="OrthoDB" id="4923158at2759"/>
<keyword evidence="3" id="KW-1185">Reference proteome</keyword>
<dbReference type="EMBL" id="PKSG01000079">
    <property type="protein sequence ID" value="POR39021.1"/>
    <property type="molecule type" value="Genomic_DNA"/>
</dbReference>
<comment type="caution">
    <text evidence="2">The sequence shown here is derived from an EMBL/GenBank/DDBJ whole genome shotgun (WGS) entry which is preliminary data.</text>
</comment>
<dbReference type="Proteomes" id="UP000237481">
    <property type="component" value="Unassembled WGS sequence"/>
</dbReference>
<feature type="chain" id="PRO_5015672443" evidence="1">
    <location>
        <begin position="19"/>
        <end position="273"/>
    </location>
</feature>
<evidence type="ECO:0000313" key="3">
    <source>
        <dbReference type="Proteomes" id="UP000237481"/>
    </source>
</evidence>
<organism evidence="2 3">
    <name type="scientific">Tolypocladium paradoxum</name>
    <dbReference type="NCBI Taxonomy" id="94208"/>
    <lineage>
        <taxon>Eukaryota</taxon>
        <taxon>Fungi</taxon>
        <taxon>Dikarya</taxon>
        <taxon>Ascomycota</taxon>
        <taxon>Pezizomycotina</taxon>
        <taxon>Sordariomycetes</taxon>
        <taxon>Hypocreomycetidae</taxon>
        <taxon>Hypocreales</taxon>
        <taxon>Ophiocordycipitaceae</taxon>
        <taxon>Tolypocladium</taxon>
    </lineage>
</organism>
<reference evidence="2 3" key="1">
    <citation type="submission" date="2018-01" db="EMBL/GenBank/DDBJ databases">
        <title>Harnessing the power of phylogenomics to disentangle the directionality and signatures of interkingdom host jumping in the parasitic fungal genus Tolypocladium.</title>
        <authorList>
            <person name="Quandt C.A."/>
            <person name="Patterson W."/>
            <person name="Spatafora J.W."/>
        </authorList>
    </citation>
    <scope>NUCLEOTIDE SEQUENCE [LARGE SCALE GENOMIC DNA]</scope>
    <source>
        <strain evidence="2 3">NRBC 100945</strain>
    </source>
</reference>
<dbReference type="AlphaFoldDB" id="A0A2S4L9F7"/>
<evidence type="ECO:0000256" key="1">
    <source>
        <dbReference type="SAM" id="SignalP"/>
    </source>
</evidence>
<proteinExistence type="predicted"/>
<name>A0A2S4L9F7_9HYPO</name>
<accession>A0A2S4L9F7</accession>
<evidence type="ECO:0000313" key="2">
    <source>
        <dbReference type="EMBL" id="POR39021.1"/>
    </source>
</evidence>
<keyword evidence="1" id="KW-0732">Signal</keyword>
<feature type="signal peptide" evidence="1">
    <location>
        <begin position="1"/>
        <end position="18"/>
    </location>
</feature>